<evidence type="ECO:0000313" key="2">
    <source>
        <dbReference type="EMBL" id="PXX41395.1"/>
    </source>
</evidence>
<dbReference type="EMBL" id="QJKB01000007">
    <property type="protein sequence ID" value="PXX41395.1"/>
    <property type="molecule type" value="Genomic_DNA"/>
</dbReference>
<feature type="domain" description="DUF4214" evidence="1">
    <location>
        <begin position="38"/>
        <end position="91"/>
    </location>
</feature>
<proteinExistence type="predicted"/>
<dbReference type="Proteomes" id="UP000247792">
    <property type="component" value="Unassembled WGS sequence"/>
</dbReference>
<comment type="caution">
    <text evidence="2">The sequence shown here is derived from an EMBL/GenBank/DDBJ whole genome shotgun (WGS) entry which is preliminary data.</text>
</comment>
<protein>
    <submittedName>
        <fullName evidence="2">Uncharacterized protein DUF4214</fullName>
    </submittedName>
</protein>
<organism evidence="2 3">
    <name type="scientific">Undibacterium pigrum</name>
    <dbReference type="NCBI Taxonomy" id="401470"/>
    <lineage>
        <taxon>Bacteria</taxon>
        <taxon>Pseudomonadati</taxon>
        <taxon>Pseudomonadota</taxon>
        <taxon>Betaproteobacteria</taxon>
        <taxon>Burkholderiales</taxon>
        <taxon>Oxalobacteraceae</taxon>
        <taxon>Undibacterium</taxon>
    </lineage>
</organism>
<evidence type="ECO:0000313" key="3">
    <source>
        <dbReference type="Proteomes" id="UP000247792"/>
    </source>
</evidence>
<evidence type="ECO:0000259" key="1">
    <source>
        <dbReference type="Pfam" id="PF13946"/>
    </source>
</evidence>
<dbReference type="AlphaFoldDB" id="A0A318J1C3"/>
<keyword evidence="3" id="KW-1185">Reference proteome</keyword>
<reference evidence="2 3" key="1">
    <citation type="submission" date="2018-05" db="EMBL/GenBank/DDBJ databases">
        <title>Genomic Encyclopedia of Type Strains, Phase IV (KMG-IV): sequencing the most valuable type-strain genomes for metagenomic binning, comparative biology and taxonomic classification.</title>
        <authorList>
            <person name="Goeker M."/>
        </authorList>
    </citation>
    <scope>NUCLEOTIDE SEQUENCE [LARGE SCALE GENOMIC DNA]</scope>
    <source>
        <strain evidence="2 3">DSM 19792</strain>
    </source>
</reference>
<dbReference type="Pfam" id="PF13946">
    <property type="entry name" value="DUF4214"/>
    <property type="match status" value="1"/>
</dbReference>
<accession>A0A318J1C3</accession>
<gene>
    <name evidence="2" type="ORF">DFR42_10746</name>
</gene>
<dbReference type="InterPro" id="IPR025282">
    <property type="entry name" value="DUF4214"/>
</dbReference>
<name>A0A318J1C3_9BURK</name>
<sequence length="724" mass="74980">MVTEVDIQNLYIAYFNRPADKAGLAYWKDANLNLLQIAQSFSEQKEYASAFAGFSTEQTINALYNNLFNHKADADGLTYWSGQINSGKVSIGAAAIAILSGATGADLVAVQAKNTAATSFTQKLATDAAAAYAYTMGGAVFKLARGWLAPVVDHVSATDAVNNLGIAIEKLISSTPYDSNRLASTATVAVISGQNNTGKNTDFNFSVDDSQLLKANTSLTGGGGNVALNVNTFFSPVSHASTIISGVQTLNLQAGSDTSFAGTDFMNSFTYINANKLNGGDNIVLGNLAGQTVQLNNITGSSSVTLGGANQSVIQAAEQGRAYIKTTNANLSTATLNFINATAGEHILEITDSGSATVGTANMLGVSAITLRGDESGLTISPSRAITINMFGSNDNSLTVNNGQQVSITSVKASSLNLGGNSKFTIENSQFRDIRLTDKGGTLDIKDNNDVVHSIMSNVATTVDVSNMTSMLKLGGAGDYVIAGLGMRPGSYISNEAGTGNIKVSMTGSYSSTYSTYTKIAETGSVTINLDGVGTLSIYSSASSSSTRVNVNVPGASINVTAGTGIIDIVETEGKSGTFNFSTSGFSATNLLLATTGDGNDLLNIKTTSFSNIKNTLTTISNFNATGTDKFITGMAATTLGYFAITTSDFDSLPKNIIDGAIATKQALSRAAGQAYIIAVDSGEAAGVYLYQHKSNIATYVGYGDVLVKLIGIGHIDVTDIISS</sequence>